<dbReference type="SUPFAM" id="SSF88713">
    <property type="entry name" value="Glycoside hydrolase/deacetylase"/>
    <property type="match status" value="1"/>
</dbReference>
<feature type="domain" description="NodB homology" evidence="3">
    <location>
        <begin position="311"/>
        <end position="487"/>
    </location>
</feature>
<sequence length="510" mass="55530">MSSRRFEPDRTVPRPRTGRHPFWSGALAVALVLPLAACENEIVGGGDPEELTVLVDEVEDGFGEWRGDAGDFTGHPYEPEGLEISVAYPEFEGAEAFSEALAARVDQEVQDFRAGTRDPVSLGIGWELVAAGDGVLGVRLLRTEQDMHGLREGYSTYWYDARAGAAAYSTELLAGQEELAELNAIAREELADDEQVDPEALWPVRRTYDSIGFNDAGDLVVEFSDGHLSPIVEGHVPDSEPGRKTVVVEYERAEPLLSDLGARAREAAMVDEPDLELPETEADGGAEDPGPVPGVITAGEPEVNCYDGETKCVALTFDDGPVEATPHLLDILAEEEVTASFYLNGGPALTRPSVLRRAYAEGHEIASHGDEHEHMNKMEADELPRQTAAVSAMVRRQTGYTVDLFRPPFGATNDDVHDEVEAQEMAEIAWTIDSQDWESISPDEIVDNVISRMDPGAVVLLHDPQPATLAAVPELIERLKDDDYVFVTTTQALGGPEPGRVYPDGWDGDW</sequence>
<comment type="caution">
    <text evidence="4">The sequence shown here is derived from an EMBL/GenBank/DDBJ whole genome shotgun (WGS) entry which is preliminary data.</text>
</comment>
<reference evidence="4 5" key="1">
    <citation type="submission" date="2020-08" db="EMBL/GenBank/DDBJ databases">
        <title>Sequencing the genomes of 1000 actinobacteria strains.</title>
        <authorList>
            <person name="Klenk H.-P."/>
        </authorList>
    </citation>
    <scope>NUCLEOTIDE SEQUENCE [LARGE SCALE GENOMIC DNA]</scope>
    <source>
        <strain evidence="4 5">DSM 44598</strain>
    </source>
</reference>
<name>A0A840WAT5_9ACTN</name>
<organism evidence="4 5">
    <name type="scientific">Nocardiopsis metallicus</name>
    <dbReference type="NCBI Taxonomy" id="179819"/>
    <lineage>
        <taxon>Bacteria</taxon>
        <taxon>Bacillati</taxon>
        <taxon>Actinomycetota</taxon>
        <taxon>Actinomycetes</taxon>
        <taxon>Streptosporangiales</taxon>
        <taxon>Nocardiopsidaceae</taxon>
        <taxon>Nocardiopsis</taxon>
    </lineage>
</organism>
<dbReference type="Proteomes" id="UP000579647">
    <property type="component" value="Unassembled WGS sequence"/>
</dbReference>
<dbReference type="AlphaFoldDB" id="A0A840WAT5"/>
<dbReference type="Pfam" id="PF01522">
    <property type="entry name" value="Polysacc_deac_1"/>
    <property type="match status" value="1"/>
</dbReference>
<protein>
    <submittedName>
        <fullName evidence="4">Peptidoglycan/xylan/chitin deacetylase (PgdA/CDA1 family)</fullName>
    </submittedName>
</protein>
<dbReference type="Gene3D" id="3.20.20.370">
    <property type="entry name" value="Glycoside hydrolase/deacetylase"/>
    <property type="match status" value="1"/>
</dbReference>
<evidence type="ECO:0000313" key="4">
    <source>
        <dbReference type="EMBL" id="MBB5489165.1"/>
    </source>
</evidence>
<keyword evidence="2" id="KW-0378">Hydrolase</keyword>
<evidence type="ECO:0000259" key="3">
    <source>
        <dbReference type="PROSITE" id="PS51677"/>
    </source>
</evidence>
<dbReference type="GO" id="GO:0016810">
    <property type="term" value="F:hydrolase activity, acting on carbon-nitrogen (but not peptide) bonds"/>
    <property type="evidence" value="ECO:0007669"/>
    <property type="project" value="InterPro"/>
</dbReference>
<evidence type="ECO:0000256" key="2">
    <source>
        <dbReference type="ARBA" id="ARBA00022801"/>
    </source>
</evidence>
<dbReference type="GO" id="GO:0046872">
    <property type="term" value="F:metal ion binding"/>
    <property type="evidence" value="ECO:0007669"/>
    <property type="project" value="UniProtKB-KW"/>
</dbReference>
<dbReference type="PANTHER" id="PTHR10587:SF133">
    <property type="entry name" value="CHITIN DEACETYLASE 1-RELATED"/>
    <property type="match status" value="1"/>
</dbReference>
<dbReference type="PANTHER" id="PTHR10587">
    <property type="entry name" value="GLYCOSYL TRANSFERASE-RELATED"/>
    <property type="match status" value="1"/>
</dbReference>
<dbReference type="CDD" id="cd10917">
    <property type="entry name" value="CE4_NodB_like_6s_7s"/>
    <property type="match status" value="1"/>
</dbReference>
<dbReference type="RefSeq" id="WP_376769894.1">
    <property type="nucleotide sequence ID" value="NZ_BAAAKM010000039.1"/>
</dbReference>
<dbReference type="InterPro" id="IPR050248">
    <property type="entry name" value="Polysacc_deacetylase_ArnD"/>
</dbReference>
<dbReference type="InterPro" id="IPR011330">
    <property type="entry name" value="Glyco_hydro/deAcase_b/a-brl"/>
</dbReference>
<keyword evidence="1" id="KW-0479">Metal-binding</keyword>
<evidence type="ECO:0000256" key="1">
    <source>
        <dbReference type="ARBA" id="ARBA00022723"/>
    </source>
</evidence>
<dbReference type="PROSITE" id="PS51677">
    <property type="entry name" value="NODB"/>
    <property type="match status" value="1"/>
</dbReference>
<accession>A0A840WAT5</accession>
<keyword evidence="5" id="KW-1185">Reference proteome</keyword>
<dbReference type="InterPro" id="IPR002509">
    <property type="entry name" value="NODB_dom"/>
</dbReference>
<evidence type="ECO:0000313" key="5">
    <source>
        <dbReference type="Proteomes" id="UP000579647"/>
    </source>
</evidence>
<gene>
    <name evidence="4" type="ORF">HNR07_000302</name>
</gene>
<proteinExistence type="predicted"/>
<dbReference type="GO" id="GO:0005975">
    <property type="term" value="P:carbohydrate metabolic process"/>
    <property type="evidence" value="ECO:0007669"/>
    <property type="project" value="InterPro"/>
</dbReference>
<dbReference type="GO" id="GO:0016020">
    <property type="term" value="C:membrane"/>
    <property type="evidence" value="ECO:0007669"/>
    <property type="project" value="TreeGrafter"/>
</dbReference>
<dbReference type="EMBL" id="JACHDO010000001">
    <property type="protein sequence ID" value="MBB5489165.1"/>
    <property type="molecule type" value="Genomic_DNA"/>
</dbReference>